<gene>
    <name evidence="1" type="ORF">EXIGLDRAFT_248537</name>
</gene>
<accession>A0A165MFS0</accession>
<dbReference type="Proteomes" id="UP000077266">
    <property type="component" value="Unassembled WGS sequence"/>
</dbReference>
<protein>
    <submittedName>
        <fullName evidence="1">Uncharacterized protein</fullName>
    </submittedName>
</protein>
<proteinExistence type="predicted"/>
<evidence type="ECO:0000313" key="1">
    <source>
        <dbReference type="EMBL" id="KZV99201.1"/>
    </source>
</evidence>
<name>A0A165MFS0_EXIGL</name>
<reference evidence="1 2" key="1">
    <citation type="journal article" date="2016" name="Mol. Biol. Evol.">
        <title>Comparative Genomics of Early-Diverging Mushroom-Forming Fungi Provides Insights into the Origins of Lignocellulose Decay Capabilities.</title>
        <authorList>
            <person name="Nagy L.G."/>
            <person name="Riley R."/>
            <person name="Tritt A."/>
            <person name="Adam C."/>
            <person name="Daum C."/>
            <person name="Floudas D."/>
            <person name="Sun H."/>
            <person name="Yadav J.S."/>
            <person name="Pangilinan J."/>
            <person name="Larsson K.H."/>
            <person name="Matsuura K."/>
            <person name="Barry K."/>
            <person name="Labutti K."/>
            <person name="Kuo R."/>
            <person name="Ohm R.A."/>
            <person name="Bhattacharya S.S."/>
            <person name="Shirouzu T."/>
            <person name="Yoshinaga Y."/>
            <person name="Martin F.M."/>
            <person name="Grigoriev I.V."/>
            <person name="Hibbett D.S."/>
        </authorList>
    </citation>
    <scope>NUCLEOTIDE SEQUENCE [LARGE SCALE GENOMIC DNA]</scope>
    <source>
        <strain evidence="1 2">HHB12029</strain>
    </source>
</reference>
<sequence>MCCAQSGCLLGSSMNLARRGLVRCSLRIIIGCFSVVLHFQQWARRIGEQLVALLRIHHARIEIALTPFCYALFRAQCAGHCVLSFNDTLCPPSRTQQSFRGSVTT</sequence>
<organism evidence="1 2">
    <name type="scientific">Exidia glandulosa HHB12029</name>
    <dbReference type="NCBI Taxonomy" id="1314781"/>
    <lineage>
        <taxon>Eukaryota</taxon>
        <taxon>Fungi</taxon>
        <taxon>Dikarya</taxon>
        <taxon>Basidiomycota</taxon>
        <taxon>Agaricomycotina</taxon>
        <taxon>Agaricomycetes</taxon>
        <taxon>Auriculariales</taxon>
        <taxon>Exidiaceae</taxon>
        <taxon>Exidia</taxon>
    </lineage>
</organism>
<dbReference type="EMBL" id="KV425911">
    <property type="protein sequence ID" value="KZV99201.1"/>
    <property type="molecule type" value="Genomic_DNA"/>
</dbReference>
<keyword evidence="2" id="KW-1185">Reference proteome</keyword>
<evidence type="ECO:0000313" key="2">
    <source>
        <dbReference type="Proteomes" id="UP000077266"/>
    </source>
</evidence>
<dbReference type="AlphaFoldDB" id="A0A165MFS0"/>
<dbReference type="InParanoid" id="A0A165MFS0"/>